<feature type="compositionally biased region" description="Low complexity" evidence="1">
    <location>
        <begin position="1702"/>
        <end position="1715"/>
    </location>
</feature>
<proteinExistence type="predicted"/>
<evidence type="ECO:0000313" key="2">
    <source>
        <dbReference type="EMBL" id="QOK99429.1"/>
    </source>
</evidence>
<dbReference type="Proteomes" id="UP000593970">
    <property type="component" value="Plasmid pUW774mp"/>
</dbReference>
<feature type="region of interest" description="Disordered" evidence="1">
    <location>
        <begin position="950"/>
        <end position="969"/>
    </location>
</feature>
<feature type="region of interest" description="Disordered" evidence="1">
    <location>
        <begin position="16"/>
        <end position="80"/>
    </location>
</feature>
<gene>
    <name evidence="2" type="ORF">HF909_24290</name>
</gene>
<dbReference type="InterPro" id="IPR021085">
    <property type="entry name" value="AvrE_T3Es"/>
</dbReference>
<dbReference type="Pfam" id="PF11725">
    <property type="entry name" value="AvrE_T3Es"/>
    <property type="match status" value="1"/>
</dbReference>
<organism evidence="2 3">
    <name type="scientific">Ralstonia solanacearum</name>
    <name type="common">Pseudomonas solanacearum</name>
    <dbReference type="NCBI Taxonomy" id="305"/>
    <lineage>
        <taxon>Bacteria</taxon>
        <taxon>Pseudomonadati</taxon>
        <taxon>Pseudomonadota</taxon>
        <taxon>Betaproteobacteria</taxon>
        <taxon>Burkholderiales</taxon>
        <taxon>Burkholderiaceae</taxon>
        <taxon>Ralstonia</taxon>
        <taxon>Ralstonia solanacearum species complex</taxon>
    </lineage>
</organism>
<feature type="compositionally biased region" description="Basic and acidic residues" evidence="1">
    <location>
        <begin position="959"/>
        <end position="969"/>
    </location>
</feature>
<keyword evidence="2" id="KW-0614">Plasmid</keyword>
<evidence type="ECO:0000256" key="1">
    <source>
        <dbReference type="SAM" id="MobiDB-lite"/>
    </source>
</evidence>
<accession>A0AA92K6W6</accession>
<sequence>MNIRKYLPVCFTGRTVEDDTPSSMPAQAEPRKKSGQRSAGALMGLISRSRKASEPDLAVRRKPLAEPGSPIKAAGARERSNPTLQQLFKAAPNVASTAGAGPVPQPPVGHMSDLTPPVGSVASSAGTRTWATASTQEIHEIAPVSVSPAIEVEVSAGAKAAEAASASASASASGAVAGGGGVPLREGPLFDLAFKKGKIRVKACHPEQDRKQAHQLERLLNPRDNRVTNLTWSQATGGYLIDYQKHGVRYWVGMHGKSLPATVLPVHPGMKEGVSPPPIGLLANLSGSPDGVLWREHHGQLYQWDTQQAQWKPHALSGKARAPITLLGRQLDGEAWARAGSMLLKLGAGGIRAHEVPGLERFSAVRMDAVGRPLALDEAGRLCRPDSPGAQPRPIQLQLADGRPAFEPVQLGKRDKPIELARARDFVLAPDGHTLFARDQQGHLYQGDLQAADAASGEIKARRVGVPVRMPGNADGWGVETLTTSPGPSDKGAALHAVFRSSEGQRVTAAWDGQQWQPQWHVEQPLLLMSERGLQAPAMRTVCTYNDGAALGISADGQASQKDGAGHWRPLLQADGTPLAGLRDLKLGPLGLADAKPVYALQSTPAGGSQVLALELGGNMARLPARPGVAAAAVPAQRYVSQTRVLAESAAPIRDFAVDGAGVAYHLTDDHALVRTPPGGQPQRLPAPPGQVRLEQIAVSSDQHQVFALAHRALAEDDSAPQLALLRYDHASESWADCHADLSALDPETARLSISRLGTLQLTTGHADGEPRTHRVVPPLGAQKRYRLLATGATEPTVSQALTGNVPKRVRIPGTGVVATLHRTAGGVTERVQSNFRTAAGHVERVLASPKGAVNRVMEHLRGRRDMAKEYHDMKVTHLELDPLLHHKHWPLPPTVAAGPAVAPVVPEATAQACAALRGDAIDKMLGAFQQIGVAARVLGPDLTLDAAAGRRKKRRQDKAKPDPDDLLPKMHSWLDEFVRRAEAQAKPSPDADAKAPTPVFDQERLGDLHRVVELMHMLSEHGVKLPAPDLTGQRDTRDRFAILTGAVGRHLLTLDLATRLVTLPQTVAVVGSDSAVEVLQQSVETDKVLRLARFGFSNWHDVEAFWETAQTFKKEVMKPGSPFNRKFAESHAVRDASSPAEMAVKFAEAMKGLSNRSTLFGIESKGASAGVTSAGVVLPKKRVGAFGFAVLGVDRTTMVGVERTADKLAEGPLVAFFVRQSNKGLTMGGGMGMDFKPLRKVLGFRLQGGAQASASVMHGKGAAMLVAPDNIDEFARRLFDPASHDPGRLLELGLNQGAIGLDMREQQLNLSANAGGLGGYAHRIPGFGPAHQHADGSSTSAFQQTGLQRGFLGANLNWGVRDFFLKLQHAWEPISGYEYQGGRGWSASAFASLVQQGGLLPHVSDAFTLVLRSLNITLLGASVELSGVESFKRTLDWKTAARVTPQEWSQLAAQAREVFPSQAIGHFNGPHLKALIATTLPAAKSTWAARTEHERASFVDRAEQLLLQDQLASGGRAMLLPGAKIEFNIPNFRSLVDTRKNSKAHQSLGALVEAADRAREAVPGLANAMRAMSEQDGVNDVRFVFQMDPSYINAVNRLMLEGKLSWAEFNTMARTVPAPYRLTEICAKDSDSNRSAFTLNPLPMLAFNDSAEVSRSLFAAEVHLRYGLNGQLLGADLLPGAQRAVAGQKVLQPFVDAGVQPVPAAGGPAPAQAPDLPRLHRSQSLPSERPAGSAFKTRSLERSKSLE</sequence>
<feature type="compositionally biased region" description="Basic and acidic residues" evidence="1">
    <location>
        <begin position="1739"/>
        <end position="1748"/>
    </location>
</feature>
<reference evidence="3" key="1">
    <citation type="submission" date="2020-04" db="EMBL/GenBank/DDBJ databases">
        <title>Ralstonia solanacearum UW576, UW763, UW773, and UW774.</title>
        <authorList>
            <person name="Steidl O."/>
            <person name="Truchon A."/>
            <person name="Allen C."/>
        </authorList>
    </citation>
    <scope>NUCLEOTIDE SEQUENCE [LARGE SCALE GENOMIC DNA]</scope>
    <source>
        <strain evidence="3">UW774</strain>
        <plasmid evidence="3">pUW774mp</plasmid>
    </source>
</reference>
<dbReference type="EMBL" id="CP051170">
    <property type="protein sequence ID" value="QOK99429.1"/>
    <property type="molecule type" value="Genomic_DNA"/>
</dbReference>
<evidence type="ECO:0000313" key="3">
    <source>
        <dbReference type="Proteomes" id="UP000593970"/>
    </source>
</evidence>
<geneLocation type="plasmid" evidence="2 3">
    <name>pUW774mp</name>
</geneLocation>
<protein>
    <submittedName>
        <fullName evidence="2">Type III effector protein</fullName>
    </submittedName>
</protein>
<name>A0AA92K6W6_RALSL</name>
<feature type="region of interest" description="Disordered" evidence="1">
    <location>
        <begin position="1702"/>
        <end position="1748"/>
    </location>
</feature>